<name>A0A2I0BGH7_9ASPA</name>
<proteinExistence type="predicted"/>
<dbReference type="Proteomes" id="UP000236161">
    <property type="component" value="Unassembled WGS sequence"/>
</dbReference>
<organism evidence="1 2">
    <name type="scientific">Apostasia shenzhenica</name>
    <dbReference type="NCBI Taxonomy" id="1088818"/>
    <lineage>
        <taxon>Eukaryota</taxon>
        <taxon>Viridiplantae</taxon>
        <taxon>Streptophyta</taxon>
        <taxon>Embryophyta</taxon>
        <taxon>Tracheophyta</taxon>
        <taxon>Spermatophyta</taxon>
        <taxon>Magnoliopsida</taxon>
        <taxon>Liliopsida</taxon>
        <taxon>Asparagales</taxon>
        <taxon>Orchidaceae</taxon>
        <taxon>Apostasioideae</taxon>
        <taxon>Apostasia</taxon>
    </lineage>
</organism>
<evidence type="ECO:0000313" key="2">
    <source>
        <dbReference type="Proteomes" id="UP000236161"/>
    </source>
</evidence>
<dbReference type="EMBL" id="KZ451885">
    <property type="protein sequence ID" value="PKA66910.1"/>
    <property type="molecule type" value="Genomic_DNA"/>
</dbReference>
<gene>
    <name evidence="1" type="ORF">AXF42_Ash003567</name>
</gene>
<evidence type="ECO:0000313" key="1">
    <source>
        <dbReference type="EMBL" id="PKA66910.1"/>
    </source>
</evidence>
<protein>
    <submittedName>
        <fullName evidence="1">Uncharacterized protein</fullName>
    </submittedName>
</protein>
<reference evidence="1 2" key="1">
    <citation type="journal article" date="2017" name="Nature">
        <title>The Apostasia genome and the evolution of orchids.</title>
        <authorList>
            <person name="Zhang G.Q."/>
            <person name="Liu K.W."/>
            <person name="Li Z."/>
            <person name="Lohaus R."/>
            <person name="Hsiao Y.Y."/>
            <person name="Niu S.C."/>
            <person name="Wang J.Y."/>
            <person name="Lin Y.C."/>
            <person name="Xu Q."/>
            <person name="Chen L.J."/>
            <person name="Yoshida K."/>
            <person name="Fujiwara S."/>
            <person name="Wang Z.W."/>
            <person name="Zhang Y.Q."/>
            <person name="Mitsuda N."/>
            <person name="Wang M."/>
            <person name="Liu G.H."/>
            <person name="Pecoraro L."/>
            <person name="Huang H.X."/>
            <person name="Xiao X.J."/>
            <person name="Lin M."/>
            <person name="Wu X.Y."/>
            <person name="Wu W.L."/>
            <person name="Chen Y.Y."/>
            <person name="Chang S.B."/>
            <person name="Sakamoto S."/>
            <person name="Ohme-Takagi M."/>
            <person name="Yagi M."/>
            <person name="Zeng S.J."/>
            <person name="Shen C.Y."/>
            <person name="Yeh C.M."/>
            <person name="Luo Y.B."/>
            <person name="Tsai W.C."/>
            <person name="Van de Peer Y."/>
            <person name="Liu Z.J."/>
        </authorList>
    </citation>
    <scope>NUCLEOTIDE SEQUENCE [LARGE SCALE GENOMIC DNA]</scope>
    <source>
        <strain evidence="2">cv. Shenzhen</strain>
        <tissue evidence="1">Stem</tissue>
    </source>
</reference>
<keyword evidence="2" id="KW-1185">Reference proteome</keyword>
<sequence length="90" mass="10229">MEMFLFNQPSYRKSEAAEWLRRCSGKGMELASTSNPYPPSVVENSAVPPFLKVRSRGSFQYGSWRRRTLVADHIDGMISQHPGVWPQIDG</sequence>
<accession>A0A2I0BGH7</accession>
<dbReference type="AlphaFoldDB" id="A0A2I0BGH7"/>